<organism evidence="1 2">
    <name type="scientific">Ovis ammon polii x Ovis aries</name>
    <dbReference type="NCBI Taxonomy" id="2918886"/>
    <lineage>
        <taxon>Eukaryota</taxon>
        <taxon>Metazoa</taxon>
        <taxon>Chordata</taxon>
        <taxon>Craniata</taxon>
        <taxon>Vertebrata</taxon>
        <taxon>Euteleostomi</taxon>
        <taxon>Mammalia</taxon>
        <taxon>Eutheria</taxon>
        <taxon>Laurasiatheria</taxon>
        <taxon>Artiodactyla</taxon>
        <taxon>Ruminantia</taxon>
        <taxon>Pecora</taxon>
        <taxon>Bovidae</taxon>
        <taxon>Caprinae</taxon>
        <taxon>Ovis</taxon>
    </lineage>
</organism>
<reference evidence="1" key="1">
    <citation type="submission" date="2022-03" db="EMBL/GenBank/DDBJ databases">
        <title>Genomic analyses of argali, domestic sheep and their hybrids provide insights into chromosomal evolution, heterosis and genetic basis of agronomic traits.</title>
        <authorList>
            <person name="Li M."/>
        </authorList>
    </citation>
    <scope>NUCLEOTIDE SEQUENCE</scope>
    <source>
        <strain evidence="1">F1 hybrid</strain>
    </source>
</reference>
<evidence type="ECO:0000313" key="2">
    <source>
        <dbReference type="Proteomes" id="UP001057279"/>
    </source>
</evidence>
<name>A0ACB9VB79_9CETA</name>
<protein>
    <submittedName>
        <fullName evidence="1">Uncharacterized protein</fullName>
    </submittedName>
</protein>
<evidence type="ECO:0000313" key="1">
    <source>
        <dbReference type="EMBL" id="KAI4586809.1"/>
    </source>
</evidence>
<sequence length="143" mass="16238">MAKAGKACHAEEIKIYIPPKEETKKKFKDPNVSKRPPSAFSWFCSEYCPKIKGEHPGLFTGEAAKRLREMWTNTAADAKQPCEKKAAQLEGKSKKSIAACQAKGKPDAQQRAHILTLERYTRAAWPCTRMACKFVKLPYFYRL</sequence>
<gene>
    <name evidence="1" type="ORF">MJG53_004596</name>
</gene>
<accession>A0ACB9VB79</accession>
<dbReference type="EMBL" id="CM043028">
    <property type="protein sequence ID" value="KAI4586809.1"/>
    <property type="molecule type" value="Genomic_DNA"/>
</dbReference>
<dbReference type="Proteomes" id="UP001057279">
    <property type="component" value="Linkage Group LG03"/>
</dbReference>
<keyword evidence="2" id="KW-1185">Reference proteome</keyword>
<proteinExistence type="predicted"/>
<comment type="caution">
    <text evidence="1">The sequence shown here is derived from an EMBL/GenBank/DDBJ whole genome shotgun (WGS) entry which is preliminary data.</text>
</comment>